<gene>
    <name evidence="3" type="ORF">G3M70_04290</name>
</gene>
<dbReference type="InterPro" id="IPR053174">
    <property type="entry name" value="LpxI"/>
</dbReference>
<dbReference type="InterPro" id="IPR010415">
    <property type="entry name" value="LpxI_C"/>
</dbReference>
<dbReference type="Pfam" id="PF17930">
    <property type="entry name" value="LpxI_N"/>
    <property type="match status" value="1"/>
</dbReference>
<dbReference type="EMBL" id="CP048685">
    <property type="protein sequence ID" value="QPJ61147.1"/>
    <property type="molecule type" value="Genomic_DNA"/>
</dbReference>
<protein>
    <submittedName>
        <fullName evidence="3">LpxI family protein</fullName>
    </submittedName>
</protein>
<dbReference type="Gene3D" id="3.40.140.80">
    <property type="match status" value="1"/>
</dbReference>
<feature type="domain" description="LpxI N-terminal" evidence="2">
    <location>
        <begin position="8"/>
        <end position="136"/>
    </location>
</feature>
<accession>A0A7T0BVD6</accession>
<dbReference type="AlphaFoldDB" id="A0A7T0BVD6"/>
<proteinExistence type="predicted"/>
<dbReference type="InterPro" id="IPR041255">
    <property type="entry name" value="LpxI_N"/>
</dbReference>
<dbReference type="Gene3D" id="3.40.50.20">
    <property type="match status" value="1"/>
</dbReference>
<dbReference type="PANTHER" id="PTHR39962">
    <property type="entry name" value="BLL4848 PROTEIN"/>
    <property type="match status" value="1"/>
</dbReference>
<feature type="domain" description="LpxI C-terminal" evidence="1">
    <location>
        <begin position="140"/>
        <end position="268"/>
    </location>
</feature>
<dbReference type="Pfam" id="PF06230">
    <property type="entry name" value="LpxI_C"/>
    <property type="match status" value="1"/>
</dbReference>
<evidence type="ECO:0000313" key="4">
    <source>
        <dbReference type="Proteomes" id="UP000594688"/>
    </source>
</evidence>
<dbReference type="InterPro" id="IPR043167">
    <property type="entry name" value="LpxI_C_sf"/>
</dbReference>
<evidence type="ECO:0000259" key="2">
    <source>
        <dbReference type="Pfam" id="PF17930"/>
    </source>
</evidence>
<name>A0A7T0BVD6_9BACT</name>
<evidence type="ECO:0000313" key="3">
    <source>
        <dbReference type="EMBL" id="QPJ61147.1"/>
    </source>
</evidence>
<sequence>MESSAQLIGLIAGAGEVPVYFAEKAKAQGIRIVSISLTKDISQLLEPLVEKNFNINIGQPGKMLKAFKNEDVTGIVIMGKIEKSMIFRIQMLDMEALKFIKALKNHQDKSFMLSVIDRIKELGGTVLDQKELVPELFPEKGVITRKQPSEKIMTDIRFGMPIARSMADQEIGQTIVVRNETVIAVEAVEGTDKAIERGCEFSNGGCSVVKVSRTNQDYRFDAPGVGPHTIELMIKGKASALALEAGRVMLINRKKVVDMADAAGLSIVCI</sequence>
<dbReference type="Proteomes" id="UP000594688">
    <property type="component" value="Chromosome"/>
</dbReference>
<dbReference type="KEGG" id="nli:G3M70_04290"/>
<reference evidence="3 4" key="1">
    <citation type="submission" date="2020-02" db="EMBL/GenBank/DDBJ databases">
        <title>Genomic and physiological characterization of two novel Nitrospinaceae genera.</title>
        <authorList>
            <person name="Mueller A.J."/>
            <person name="Jung M.-Y."/>
            <person name="Strachan C.R."/>
            <person name="Herbold C.W."/>
            <person name="Kirkegaard R.H."/>
            <person name="Daims H."/>
        </authorList>
    </citation>
    <scope>NUCLEOTIDE SEQUENCE [LARGE SCALE GENOMIC DNA]</scope>
    <source>
        <strain evidence="3">EB</strain>
    </source>
</reference>
<evidence type="ECO:0000259" key="1">
    <source>
        <dbReference type="Pfam" id="PF06230"/>
    </source>
</evidence>
<organism evidence="3 4">
    <name type="scientific">Candidatus Nitronauta litoralis</name>
    <dbReference type="NCBI Taxonomy" id="2705533"/>
    <lineage>
        <taxon>Bacteria</taxon>
        <taxon>Pseudomonadati</taxon>
        <taxon>Nitrospinota/Tectimicrobiota group</taxon>
        <taxon>Nitrospinota</taxon>
        <taxon>Nitrospinia</taxon>
        <taxon>Nitrospinales</taxon>
        <taxon>Nitrospinaceae</taxon>
        <taxon>Candidatus Nitronauta</taxon>
    </lineage>
</organism>
<dbReference type="PANTHER" id="PTHR39962:SF1">
    <property type="entry name" value="LPXI FAMILY PROTEIN"/>
    <property type="match status" value="1"/>
</dbReference>